<feature type="non-terminal residue" evidence="1">
    <location>
        <position position="1"/>
    </location>
</feature>
<proteinExistence type="predicted"/>
<reference evidence="1" key="1">
    <citation type="submission" date="2018-05" db="EMBL/GenBank/DDBJ databases">
        <authorList>
            <person name="Lanie J.A."/>
            <person name="Ng W.-L."/>
            <person name="Kazmierczak K.M."/>
            <person name="Andrzejewski T.M."/>
            <person name="Davidsen T.M."/>
            <person name="Wayne K.J."/>
            <person name="Tettelin H."/>
            <person name="Glass J.I."/>
            <person name="Rusch D."/>
            <person name="Podicherti R."/>
            <person name="Tsui H.-C.T."/>
            <person name="Winkler M.E."/>
        </authorList>
    </citation>
    <scope>NUCLEOTIDE SEQUENCE</scope>
</reference>
<gene>
    <name evidence="1" type="ORF">METZ01_LOCUS77427</name>
</gene>
<organism evidence="1">
    <name type="scientific">marine metagenome</name>
    <dbReference type="NCBI Taxonomy" id="408172"/>
    <lineage>
        <taxon>unclassified sequences</taxon>
        <taxon>metagenomes</taxon>
        <taxon>ecological metagenomes</taxon>
    </lineage>
</organism>
<dbReference type="EMBL" id="UINC01005954">
    <property type="protein sequence ID" value="SVA24573.1"/>
    <property type="molecule type" value="Genomic_DNA"/>
</dbReference>
<feature type="non-terminal residue" evidence="1">
    <location>
        <position position="267"/>
    </location>
</feature>
<accession>A0A381UD71</accession>
<name>A0A381UD71_9ZZZZ</name>
<evidence type="ECO:0000313" key="1">
    <source>
        <dbReference type="EMBL" id="SVA24573.1"/>
    </source>
</evidence>
<evidence type="ECO:0008006" key="2">
    <source>
        <dbReference type="Google" id="ProtNLM"/>
    </source>
</evidence>
<dbReference type="AlphaFoldDB" id="A0A381UD71"/>
<sequence length="267" mass="29215">VSEPVNDDLRLLWDGFCDDLKAGADHVLDPDRPGNTVDRVEGLRLLLRSLARGVSRTLEGGDHEYPELSWVHPMKFGQDNPDGLYQAAGVDLSNTYRLSGNLGSVRYLGLSIMSFDFDGGPIEQLLNLNGDQLGANAAGDFSVAFSSEPPPSGVDDKAWFQLPAKRSNLMIRQFFGDWEHEVPADLHLECLDPGPPVSRLDAEGLSTGLRQLLRLSVDVPAFWADFGRSHLERGEVNAFGHVAATPESTVSKGGSPDQAYGQCWWRV</sequence>
<protein>
    <recommendedName>
        <fullName evidence="2">DUF1214 domain-containing protein</fullName>
    </recommendedName>
</protein>